<protein>
    <submittedName>
        <fullName evidence="1">Uncharacterized protein</fullName>
    </submittedName>
</protein>
<dbReference type="Proteomes" id="UP000663879">
    <property type="component" value="Unassembled WGS sequence"/>
</dbReference>
<dbReference type="EMBL" id="CAJNOC010002876">
    <property type="protein sequence ID" value="CAF0956132.1"/>
    <property type="molecule type" value="Genomic_DNA"/>
</dbReference>
<organism evidence="1 2">
    <name type="scientific">Brachionus calyciflorus</name>
    <dbReference type="NCBI Taxonomy" id="104777"/>
    <lineage>
        <taxon>Eukaryota</taxon>
        <taxon>Metazoa</taxon>
        <taxon>Spiralia</taxon>
        <taxon>Gnathifera</taxon>
        <taxon>Rotifera</taxon>
        <taxon>Eurotatoria</taxon>
        <taxon>Monogononta</taxon>
        <taxon>Pseudotrocha</taxon>
        <taxon>Ploima</taxon>
        <taxon>Brachionidae</taxon>
        <taxon>Brachionus</taxon>
    </lineage>
</organism>
<dbReference type="AlphaFoldDB" id="A0A814DJ13"/>
<accession>A0A814DJ13</accession>
<sequence length="136" mass="15783">MQIILDKRAAVNYIVKYATIGEKAGLSLFQVYKEVIGKRDIGQCEVSRLLLSEPLYNSSFNYVTVSTEIDTRDMNLNKANEESVCKKDYDFLLHLKDYTPEQFTENHDDFLNIPTVTKEDLKREPKTSVQNRRTLL</sequence>
<dbReference type="CDD" id="cd09487">
    <property type="entry name" value="SAM_superfamily"/>
    <property type="match status" value="1"/>
</dbReference>
<evidence type="ECO:0000313" key="2">
    <source>
        <dbReference type="Proteomes" id="UP000663879"/>
    </source>
</evidence>
<comment type="caution">
    <text evidence="1">The sequence shown here is derived from an EMBL/GenBank/DDBJ whole genome shotgun (WGS) entry which is preliminary data.</text>
</comment>
<evidence type="ECO:0000313" key="1">
    <source>
        <dbReference type="EMBL" id="CAF0956132.1"/>
    </source>
</evidence>
<proteinExistence type="predicted"/>
<gene>
    <name evidence="1" type="ORF">OXX778_LOCUS14203</name>
</gene>
<reference evidence="1" key="1">
    <citation type="submission" date="2021-02" db="EMBL/GenBank/DDBJ databases">
        <authorList>
            <person name="Nowell W R."/>
        </authorList>
    </citation>
    <scope>NUCLEOTIDE SEQUENCE</scope>
    <source>
        <strain evidence="1">Ploen Becks lab</strain>
    </source>
</reference>
<keyword evidence="2" id="KW-1185">Reference proteome</keyword>
<name>A0A814DJ13_9BILA</name>